<dbReference type="InParanoid" id="A0A286U5B5"/>
<organism evidence="5 6">
    <name type="scientific">Pyrrhoderma noxium</name>
    <dbReference type="NCBI Taxonomy" id="2282107"/>
    <lineage>
        <taxon>Eukaryota</taxon>
        <taxon>Fungi</taxon>
        <taxon>Dikarya</taxon>
        <taxon>Basidiomycota</taxon>
        <taxon>Agaricomycotina</taxon>
        <taxon>Agaricomycetes</taxon>
        <taxon>Hymenochaetales</taxon>
        <taxon>Hymenochaetaceae</taxon>
        <taxon>Pyrrhoderma</taxon>
    </lineage>
</organism>
<accession>A0A286U5B5</accession>
<dbReference type="PANTHER" id="PTHR23257">
    <property type="entry name" value="SERINE-THREONINE PROTEIN KINASE"/>
    <property type="match status" value="1"/>
</dbReference>
<dbReference type="InterPro" id="IPR001245">
    <property type="entry name" value="Ser-Thr/Tyr_kinase_cat_dom"/>
</dbReference>
<keyword evidence="6" id="KW-1185">Reference proteome</keyword>
<dbReference type="PROSITE" id="PS00109">
    <property type="entry name" value="PROTEIN_KINASE_TYR"/>
    <property type="match status" value="1"/>
</dbReference>
<dbReference type="InterPro" id="IPR050167">
    <property type="entry name" value="Ser_Thr_protein_kinase"/>
</dbReference>
<dbReference type="Pfam" id="PF07714">
    <property type="entry name" value="PK_Tyr_Ser-Thr"/>
    <property type="match status" value="1"/>
</dbReference>
<gene>
    <name evidence="5" type="ORF">PNOK_0931100</name>
</gene>
<evidence type="ECO:0000313" key="6">
    <source>
        <dbReference type="Proteomes" id="UP000217199"/>
    </source>
</evidence>
<evidence type="ECO:0000259" key="3">
    <source>
        <dbReference type="PROSITE" id="PS50011"/>
    </source>
</evidence>
<evidence type="ECO:0000256" key="1">
    <source>
        <dbReference type="PROSITE-ProRule" id="PRU00266"/>
    </source>
</evidence>
<dbReference type="Proteomes" id="UP000217199">
    <property type="component" value="Unassembled WGS sequence"/>
</dbReference>
<dbReference type="PROSITE" id="PS50011">
    <property type="entry name" value="PROTEIN_KINASE_DOM"/>
    <property type="match status" value="1"/>
</dbReference>
<feature type="compositionally biased region" description="Polar residues" evidence="2">
    <location>
        <begin position="365"/>
        <end position="374"/>
    </location>
</feature>
<keyword evidence="5" id="KW-0808">Transferase</keyword>
<dbReference type="SUPFAM" id="SSF56112">
    <property type="entry name" value="Protein kinase-like (PK-like)"/>
    <property type="match status" value="1"/>
</dbReference>
<dbReference type="EMBL" id="NBII01000011">
    <property type="protein sequence ID" value="PAV14758.1"/>
    <property type="molecule type" value="Genomic_DNA"/>
</dbReference>
<proteinExistence type="predicted"/>
<evidence type="ECO:0000256" key="2">
    <source>
        <dbReference type="SAM" id="MobiDB-lite"/>
    </source>
</evidence>
<dbReference type="GO" id="GO:0003723">
    <property type="term" value="F:RNA binding"/>
    <property type="evidence" value="ECO:0007669"/>
    <property type="project" value="UniProtKB-UniRule"/>
</dbReference>
<dbReference type="InterPro" id="IPR000719">
    <property type="entry name" value="Prot_kinase_dom"/>
</dbReference>
<dbReference type="Gene3D" id="1.10.510.10">
    <property type="entry name" value="Transferase(Phosphotransferase) domain 1"/>
    <property type="match status" value="1"/>
</dbReference>
<dbReference type="OrthoDB" id="4062651at2759"/>
<dbReference type="InterPro" id="IPR011009">
    <property type="entry name" value="Kinase-like_dom_sf"/>
</dbReference>
<dbReference type="Pfam" id="PF00035">
    <property type="entry name" value="dsrm"/>
    <property type="match status" value="2"/>
</dbReference>
<dbReference type="Gene3D" id="3.30.160.20">
    <property type="match status" value="2"/>
</dbReference>
<dbReference type="SUPFAM" id="SSF54768">
    <property type="entry name" value="dsRNA-binding domain-like"/>
    <property type="match status" value="2"/>
</dbReference>
<feature type="compositionally biased region" description="Low complexity" evidence="2">
    <location>
        <begin position="328"/>
        <end position="341"/>
    </location>
</feature>
<name>A0A286U5B5_9AGAM</name>
<feature type="domain" description="DRBM" evidence="4">
    <location>
        <begin position="407"/>
        <end position="496"/>
    </location>
</feature>
<dbReference type="InterPro" id="IPR014720">
    <property type="entry name" value="dsRBD_dom"/>
</dbReference>
<sequence length="578" mass="65132">MPGVMGTCEMGPFRLNDLTEEISDDCSVICRGAGFSLNKVEFKNRRATVLLKLFANLHPGIISSYEISHINQNYESDMQIWADNCSSKHFVTILGRCTDSESFAPCPIYKETILMEHFICTLPDKQIVIFYHIAQGIAEMHRKDIIHGDLRADNILVDDDGMPRISDYSLTRIIAHLDHFRKRAATEVCGGIRWMPIEDVKLEDDVPRVPTKPGDIWSFGMTIFELWSRLVPYHNIPIERVARKIEKGGLPSVDDVQTDFGSIKEVIRFLTMECCWKTQPESRVTAEELALILEKLLKGVSIDQVRRDHAVRESYPSSSSRRGPFIHTSPTTMSSSFPTITGSNVYIEDVRDPLNPSGSRRRSNNGDFSGSGINNWRAEVDTASSPSATSRGSSSVGTYRDFGNRRAPLRPLWEYPPPPSPVSSNVLSKRTILENFRNKESTANLNIEHSKTGTDNNPTWTTTITMNGRVIAEADAKQKKKADDEAAEAALLVLENDYPGSLSPYLPIFKKYIDQNDLQNRVQYRFESHGEAHILNWVCRIICDEREIAQGEASSKKLAEERAVRAAYNSWPGRRLSS</sequence>
<protein>
    <submittedName>
        <fullName evidence="5">Kinase</fullName>
    </submittedName>
</protein>
<dbReference type="CDD" id="cd00048">
    <property type="entry name" value="DSRM_SF"/>
    <property type="match status" value="1"/>
</dbReference>
<dbReference type="AlphaFoldDB" id="A0A286U5B5"/>
<dbReference type="GO" id="GO:0004672">
    <property type="term" value="F:protein kinase activity"/>
    <property type="evidence" value="ECO:0007669"/>
    <property type="project" value="InterPro"/>
</dbReference>
<evidence type="ECO:0000313" key="5">
    <source>
        <dbReference type="EMBL" id="PAV14758.1"/>
    </source>
</evidence>
<dbReference type="GO" id="GO:0005524">
    <property type="term" value="F:ATP binding"/>
    <property type="evidence" value="ECO:0007669"/>
    <property type="project" value="InterPro"/>
</dbReference>
<keyword evidence="5" id="KW-0418">Kinase</keyword>
<feature type="region of interest" description="Disordered" evidence="2">
    <location>
        <begin position="311"/>
        <end position="401"/>
    </location>
</feature>
<dbReference type="SMART" id="SM00358">
    <property type="entry name" value="DSRM"/>
    <property type="match status" value="2"/>
</dbReference>
<reference evidence="5 6" key="1">
    <citation type="journal article" date="2017" name="Mol. Ecol.">
        <title>Comparative and population genomic landscape of Phellinus noxius: A hypervariable fungus causing root rot in trees.</title>
        <authorList>
            <person name="Chung C.L."/>
            <person name="Lee T.J."/>
            <person name="Akiba M."/>
            <person name="Lee H.H."/>
            <person name="Kuo T.H."/>
            <person name="Liu D."/>
            <person name="Ke H.M."/>
            <person name="Yokoi T."/>
            <person name="Roa M.B."/>
            <person name="Lu M.J."/>
            <person name="Chang Y.Y."/>
            <person name="Ann P.J."/>
            <person name="Tsai J.N."/>
            <person name="Chen C.Y."/>
            <person name="Tzean S.S."/>
            <person name="Ota Y."/>
            <person name="Hattori T."/>
            <person name="Sahashi N."/>
            <person name="Liou R.F."/>
            <person name="Kikuchi T."/>
            <person name="Tsai I.J."/>
        </authorList>
    </citation>
    <scope>NUCLEOTIDE SEQUENCE [LARGE SCALE GENOMIC DNA]</scope>
    <source>
        <strain evidence="5 6">FFPRI411160</strain>
    </source>
</reference>
<evidence type="ECO:0000259" key="4">
    <source>
        <dbReference type="PROSITE" id="PS50137"/>
    </source>
</evidence>
<keyword evidence="1" id="KW-0694">RNA-binding</keyword>
<comment type="caution">
    <text evidence="5">The sequence shown here is derived from an EMBL/GenBank/DDBJ whole genome shotgun (WGS) entry which is preliminary data.</text>
</comment>
<dbReference type="InterPro" id="IPR008266">
    <property type="entry name" value="Tyr_kinase_AS"/>
</dbReference>
<feature type="compositionally biased region" description="Low complexity" evidence="2">
    <location>
        <begin position="384"/>
        <end position="395"/>
    </location>
</feature>
<dbReference type="STRING" id="2282107.A0A286U5B5"/>
<dbReference type="PROSITE" id="PS50137">
    <property type="entry name" value="DS_RBD"/>
    <property type="match status" value="1"/>
</dbReference>
<feature type="domain" description="Protein kinase" evidence="3">
    <location>
        <begin position="1"/>
        <end position="297"/>
    </location>
</feature>